<name>A0ABR1GJU2_9HYPO</name>
<dbReference type="EMBL" id="JAZAVJ010000327">
    <property type="protein sequence ID" value="KAK7398546.1"/>
    <property type="molecule type" value="Genomic_DNA"/>
</dbReference>
<sequence>MVAEDDGGICEVQRSNDGWVMTSPHLALVEAKRAFSHLLFNEETGDCIPVVSNENLAQYLGEAVITWKANQDTLQDGIFLIAATNTFIRIIYFTFGRDYSDYLDAMDEKPQIELIEDPEKDTFAYMQSTKWINLQSPEGRRNALCHILTLLRWHRPT</sequence>
<comment type="caution">
    <text evidence="1">The sequence shown here is derived from an EMBL/GenBank/DDBJ whole genome shotgun (WGS) entry which is preliminary data.</text>
</comment>
<accession>A0ABR1GJU2</accession>
<proteinExistence type="predicted"/>
<reference evidence="1 2" key="1">
    <citation type="journal article" date="2025" name="Microbiol. Resour. Announc.">
        <title>Draft genome sequences for Neonectria magnoliae and Neonectria punicea, canker pathogens of Liriodendron tulipifera and Acer saccharum in West Virginia.</title>
        <authorList>
            <person name="Petronek H.M."/>
            <person name="Kasson M.T."/>
            <person name="Metheny A.M."/>
            <person name="Stauder C.M."/>
            <person name="Lovett B."/>
            <person name="Lynch S.C."/>
            <person name="Garnas J.R."/>
            <person name="Kasson L.R."/>
            <person name="Stajich J.E."/>
        </authorList>
    </citation>
    <scope>NUCLEOTIDE SEQUENCE [LARGE SCALE GENOMIC DNA]</scope>
    <source>
        <strain evidence="1 2">NRRL 64653</strain>
    </source>
</reference>
<evidence type="ECO:0008006" key="3">
    <source>
        <dbReference type="Google" id="ProtNLM"/>
    </source>
</evidence>
<gene>
    <name evidence="1" type="ORF">QQX98_012068</name>
</gene>
<keyword evidence="2" id="KW-1185">Reference proteome</keyword>
<protein>
    <recommendedName>
        <fullName evidence="3">HNH nuclease domain-containing protein</fullName>
    </recommendedName>
</protein>
<evidence type="ECO:0000313" key="2">
    <source>
        <dbReference type="Proteomes" id="UP001498476"/>
    </source>
</evidence>
<evidence type="ECO:0000313" key="1">
    <source>
        <dbReference type="EMBL" id="KAK7398546.1"/>
    </source>
</evidence>
<organism evidence="1 2">
    <name type="scientific">Neonectria punicea</name>
    <dbReference type="NCBI Taxonomy" id="979145"/>
    <lineage>
        <taxon>Eukaryota</taxon>
        <taxon>Fungi</taxon>
        <taxon>Dikarya</taxon>
        <taxon>Ascomycota</taxon>
        <taxon>Pezizomycotina</taxon>
        <taxon>Sordariomycetes</taxon>
        <taxon>Hypocreomycetidae</taxon>
        <taxon>Hypocreales</taxon>
        <taxon>Nectriaceae</taxon>
        <taxon>Neonectria</taxon>
    </lineage>
</organism>
<dbReference type="Proteomes" id="UP001498476">
    <property type="component" value="Unassembled WGS sequence"/>
</dbReference>